<dbReference type="GO" id="GO:0016706">
    <property type="term" value="F:2-oxoglutarate-dependent dioxygenase activity"/>
    <property type="evidence" value="ECO:0007669"/>
    <property type="project" value="TreeGrafter"/>
</dbReference>
<feature type="domain" description="TauD/TfdA-like" evidence="7">
    <location>
        <begin position="11"/>
        <end position="255"/>
    </location>
</feature>
<keyword evidence="2" id="KW-0479">Metal-binding</keyword>
<reference evidence="8" key="1">
    <citation type="submission" date="2020-05" db="EMBL/GenBank/DDBJ databases">
        <authorList>
            <person name="Chiriac C."/>
            <person name="Salcher M."/>
            <person name="Ghai R."/>
            <person name="Kavagutti S V."/>
        </authorList>
    </citation>
    <scope>NUCLEOTIDE SEQUENCE</scope>
</reference>
<sequence length="288" mass="32630">MTTTESRPRLEVRRLAGALGAEVRGADLTAPLTPNNRGEIEALLLEHLVLFFPDQNLTPVQHRDFASQWGEMEVHPYLPKVDGFPEIVELSSSRGMVADDWHTDVTFSARPPIMSILNHVETPAVGGDTMWTNQYAVYESLSAPIRDLLDGLTCIHTARTYSDPATRAEHPAVRLHPRTGRKCLYVNGQFTERFVQLSHDESRNLLDFLRSYATHPRFAVRYAWTKGTVAIWDNRCTQHSVLNDFEGLRVIQRVTILGDLPEGAPPRWERYPFPSQMSSANARERLEA</sequence>
<dbReference type="GO" id="GO:0005737">
    <property type="term" value="C:cytoplasm"/>
    <property type="evidence" value="ECO:0007669"/>
    <property type="project" value="TreeGrafter"/>
</dbReference>
<evidence type="ECO:0000256" key="2">
    <source>
        <dbReference type="ARBA" id="ARBA00022723"/>
    </source>
</evidence>
<dbReference type="GO" id="GO:0046872">
    <property type="term" value="F:metal ion binding"/>
    <property type="evidence" value="ECO:0007669"/>
    <property type="project" value="UniProtKB-KW"/>
</dbReference>
<organism evidence="8">
    <name type="scientific">freshwater metagenome</name>
    <dbReference type="NCBI Taxonomy" id="449393"/>
    <lineage>
        <taxon>unclassified sequences</taxon>
        <taxon>metagenomes</taxon>
        <taxon>ecological metagenomes</taxon>
    </lineage>
</organism>
<dbReference type="InterPro" id="IPR042098">
    <property type="entry name" value="TauD-like_sf"/>
</dbReference>
<evidence type="ECO:0000256" key="6">
    <source>
        <dbReference type="SAM" id="MobiDB-lite"/>
    </source>
</evidence>
<dbReference type="AlphaFoldDB" id="A0A6J7GAS8"/>
<dbReference type="PANTHER" id="PTHR30468">
    <property type="entry name" value="ALPHA-KETOGLUTARATE-DEPENDENT SULFONATE DIOXYGENASE"/>
    <property type="match status" value="1"/>
</dbReference>
<accession>A0A6J7GAS8</accession>
<evidence type="ECO:0000256" key="3">
    <source>
        <dbReference type="ARBA" id="ARBA00022964"/>
    </source>
</evidence>
<dbReference type="InterPro" id="IPR003819">
    <property type="entry name" value="TauD/TfdA-like"/>
</dbReference>
<dbReference type="PANTHER" id="PTHR30468:SF1">
    <property type="entry name" value="ALPHA-KETOGLUTARATE-DEPENDENT SULFONATE DIOXYGENASE"/>
    <property type="match status" value="1"/>
</dbReference>
<name>A0A6J7GAS8_9ZZZZ</name>
<dbReference type="SUPFAM" id="SSF51197">
    <property type="entry name" value="Clavaminate synthase-like"/>
    <property type="match status" value="1"/>
</dbReference>
<dbReference type="Pfam" id="PF02668">
    <property type="entry name" value="TauD"/>
    <property type="match status" value="1"/>
</dbReference>
<proteinExistence type="inferred from homology"/>
<evidence type="ECO:0000256" key="4">
    <source>
        <dbReference type="ARBA" id="ARBA00023002"/>
    </source>
</evidence>
<gene>
    <name evidence="8" type="ORF">UFOPK3543_01107</name>
</gene>
<protein>
    <submittedName>
        <fullName evidence="8">Unannotated protein</fullName>
    </submittedName>
</protein>
<keyword evidence="3" id="KW-0223">Dioxygenase</keyword>
<keyword evidence="5" id="KW-0408">Iron</keyword>
<evidence type="ECO:0000313" key="8">
    <source>
        <dbReference type="EMBL" id="CAB4905391.1"/>
    </source>
</evidence>
<comment type="similarity">
    <text evidence="1">Belongs to the TfdA dioxygenase family.</text>
</comment>
<feature type="region of interest" description="Disordered" evidence="6">
    <location>
        <begin position="268"/>
        <end position="288"/>
    </location>
</feature>
<dbReference type="Gene3D" id="3.60.130.10">
    <property type="entry name" value="Clavaminate synthase-like"/>
    <property type="match status" value="1"/>
</dbReference>
<evidence type="ECO:0000256" key="5">
    <source>
        <dbReference type="ARBA" id="ARBA00023004"/>
    </source>
</evidence>
<dbReference type="EMBL" id="CAFBMH010000031">
    <property type="protein sequence ID" value="CAB4905391.1"/>
    <property type="molecule type" value="Genomic_DNA"/>
</dbReference>
<dbReference type="InterPro" id="IPR051323">
    <property type="entry name" value="AtsK-like"/>
</dbReference>
<keyword evidence="4" id="KW-0560">Oxidoreductase</keyword>
<evidence type="ECO:0000256" key="1">
    <source>
        <dbReference type="ARBA" id="ARBA00005896"/>
    </source>
</evidence>
<evidence type="ECO:0000259" key="7">
    <source>
        <dbReference type="Pfam" id="PF02668"/>
    </source>
</evidence>